<evidence type="ECO:0000256" key="1">
    <source>
        <dbReference type="SAM" id="SignalP"/>
    </source>
</evidence>
<evidence type="ECO:0000313" key="3">
    <source>
        <dbReference type="Proteomes" id="UP000009374"/>
    </source>
</evidence>
<feature type="chain" id="PRO_5002964500" description="Lipoprotein" evidence="1">
    <location>
        <begin position="25"/>
        <end position="197"/>
    </location>
</feature>
<feature type="signal peptide" evidence="1">
    <location>
        <begin position="1"/>
        <end position="24"/>
    </location>
</feature>
<protein>
    <recommendedName>
        <fullName evidence="4">Lipoprotein</fullName>
    </recommendedName>
</protein>
<accession>C6HXS0</accession>
<keyword evidence="1" id="KW-0732">Signal</keyword>
<evidence type="ECO:0000313" key="2">
    <source>
        <dbReference type="EMBL" id="EES52532.1"/>
    </source>
</evidence>
<keyword evidence="3" id="KW-1185">Reference proteome</keyword>
<evidence type="ECO:0008006" key="4">
    <source>
        <dbReference type="Google" id="ProtNLM"/>
    </source>
</evidence>
<dbReference type="EMBL" id="GG693875">
    <property type="protein sequence ID" value="EES52532.1"/>
    <property type="molecule type" value="Genomic_DNA"/>
</dbReference>
<dbReference type="Proteomes" id="UP000009374">
    <property type="component" value="Unassembled WGS sequence"/>
</dbReference>
<organism evidence="2 3">
    <name type="scientific">Leptospirillum ferrodiazotrophum</name>
    <dbReference type="NCBI Taxonomy" id="412449"/>
    <lineage>
        <taxon>Bacteria</taxon>
        <taxon>Pseudomonadati</taxon>
        <taxon>Nitrospirota</taxon>
        <taxon>Nitrospiria</taxon>
        <taxon>Nitrospirales</taxon>
        <taxon>Nitrospiraceae</taxon>
        <taxon>Leptospirillum</taxon>
    </lineage>
</organism>
<sequence length="197" mass="21606">MFPRIWSGFARISFLMILCFSGCAAGLPEQRTVFVSSGLPESLSRILSEKLPDRGQMVLLGGRIKRIFPTEDGVLFLVQALPLAGETPISVNGRDEEGSPLNTFLVEVSSLRVSGSRQRGVNLPGPNGASSAKELSASLPLNPGDLVTLLGEVLGKETFFRGHYRAQYLLVEGRYIERWNVHANDRPVRKALQRGNK</sequence>
<reference evidence="2 3" key="1">
    <citation type="journal article" date="2009" name="Appl. Environ. Microbiol.">
        <title>Community genomic and proteomic analyses of chemoautotrophic iron-oxidizing "Leptospirillum rubarum" (Group II) and "Leptospirillum ferrodiazotrophum" (Group III) bacteria in acid mine drainage biofilms.</title>
        <authorList>
            <person name="Goltsman D.S."/>
            <person name="Denef V.J."/>
            <person name="Singer S.W."/>
            <person name="VerBerkmoes N.C."/>
            <person name="Lefsrud M."/>
            <person name="Mueller R.S."/>
            <person name="Dick G.J."/>
            <person name="Sun C.L."/>
            <person name="Wheeler K.E."/>
            <person name="Zemla A."/>
            <person name="Baker B.J."/>
            <person name="Hauser L."/>
            <person name="Land M."/>
            <person name="Shah M.B."/>
            <person name="Thelen M.P."/>
            <person name="Hettich R.L."/>
            <person name="Banfield J.F."/>
        </authorList>
    </citation>
    <scope>NUCLEOTIDE SEQUENCE [LARGE SCALE GENOMIC DNA]</scope>
</reference>
<proteinExistence type="predicted"/>
<gene>
    <name evidence="2" type="ORF">UBAL3_93200031</name>
</gene>
<name>C6HXS0_9BACT</name>
<dbReference type="AlphaFoldDB" id="C6HXS0"/>